<dbReference type="InterPro" id="IPR029016">
    <property type="entry name" value="GAF-like_dom_sf"/>
</dbReference>
<comment type="caution">
    <text evidence="6">The sequence shown here is derived from an EMBL/GenBank/DDBJ whole genome shotgun (WGS) entry which is preliminary data.</text>
</comment>
<dbReference type="SMART" id="SM01012">
    <property type="entry name" value="ANTAR"/>
    <property type="match status" value="1"/>
</dbReference>
<dbReference type="Gene3D" id="3.30.450.40">
    <property type="match status" value="1"/>
</dbReference>
<keyword evidence="7" id="KW-1185">Reference proteome</keyword>
<protein>
    <submittedName>
        <fullName evidence="6">Antitermination regulator</fullName>
    </submittedName>
</protein>
<dbReference type="SUPFAM" id="SSF55781">
    <property type="entry name" value="GAF domain-like"/>
    <property type="match status" value="1"/>
</dbReference>
<evidence type="ECO:0000256" key="2">
    <source>
        <dbReference type="ARBA" id="ARBA00022777"/>
    </source>
</evidence>
<evidence type="ECO:0000313" key="7">
    <source>
        <dbReference type="Proteomes" id="UP000179734"/>
    </source>
</evidence>
<keyword evidence="4" id="KW-0804">Transcription</keyword>
<accession>A0A1S1N713</accession>
<dbReference type="SUPFAM" id="SSF52172">
    <property type="entry name" value="CheY-like"/>
    <property type="match status" value="1"/>
</dbReference>
<evidence type="ECO:0000256" key="1">
    <source>
        <dbReference type="ARBA" id="ARBA00022679"/>
    </source>
</evidence>
<evidence type="ECO:0000256" key="4">
    <source>
        <dbReference type="ARBA" id="ARBA00023163"/>
    </source>
</evidence>
<reference evidence="6 7" key="1">
    <citation type="submission" date="2016-10" db="EMBL/GenBank/DDBJ databases">
        <title>Genome sequence of Mycobacterium talmonii.</title>
        <authorList>
            <person name="Greninger A.L."/>
            <person name="Elliott B."/>
            <person name="Vasireddy S."/>
            <person name="Vasireddy R."/>
        </authorList>
    </citation>
    <scope>NUCLEOTIDE SEQUENCE [LARGE SCALE GENOMIC DNA]</scope>
    <source>
        <strain evidence="7">NE-TNMC-100812</strain>
    </source>
</reference>
<name>A0A1S1N713_9MYCO</name>
<dbReference type="Pfam" id="PF03861">
    <property type="entry name" value="ANTAR"/>
    <property type="match status" value="1"/>
</dbReference>
<feature type="domain" description="ANTAR" evidence="5">
    <location>
        <begin position="173"/>
        <end position="234"/>
    </location>
</feature>
<dbReference type="Pfam" id="PF13185">
    <property type="entry name" value="GAF_2"/>
    <property type="match status" value="1"/>
</dbReference>
<dbReference type="Proteomes" id="UP000179734">
    <property type="component" value="Unassembled WGS sequence"/>
</dbReference>
<dbReference type="InterPro" id="IPR003018">
    <property type="entry name" value="GAF"/>
</dbReference>
<gene>
    <name evidence="6" type="ORF">BKN37_23325</name>
</gene>
<dbReference type="InterPro" id="IPR005561">
    <property type="entry name" value="ANTAR"/>
</dbReference>
<dbReference type="Gene3D" id="1.10.10.10">
    <property type="entry name" value="Winged helix-like DNA-binding domain superfamily/Winged helix DNA-binding domain"/>
    <property type="match status" value="1"/>
</dbReference>
<keyword evidence="2" id="KW-0418">Kinase</keyword>
<dbReference type="PIRSF" id="PIRSF036625">
    <property type="entry name" value="GAF_ANTAR"/>
    <property type="match status" value="1"/>
</dbReference>
<dbReference type="GO" id="GO:0003723">
    <property type="term" value="F:RNA binding"/>
    <property type="evidence" value="ECO:0007669"/>
    <property type="project" value="InterPro"/>
</dbReference>
<dbReference type="InterPro" id="IPR011006">
    <property type="entry name" value="CheY-like_superfamily"/>
</dbReference>
<evidence type="ECO:0000256" key="3">
    <source>
        <dbReference type="ARBA" id="ARBA00023015"/>
    </source>
</evidence>
<evidence type="ECO:0000313" key="6">
    <source>
        <dbReference type="EMBL" id="OHU95122.1"/>
    </source>
</evidence>
<dbReference type="PROSITE" id="PS50921">
    <property type="entry name" value="ANTAR"/>
    <property type="match status" value="1"/>
</dbReference>
<dbReference type="InterPro" id="IPR012074">
    <property type="entry name" value="GAF_ANTAR"/>
</dbReference>
<dbReference type="AlphaFoldDB" id="A0A1S1N713"/>
<dbReference type="EMBL" id="MLQM01000191">
    <property type="protein sequence ID" value="OHU95122.1"/>
    <property type="molecule type" value="Genomic_DNA"/>
</dbReference>
<organism evidence="6 7">
    <name type="scientific">Mycobacterium talmoniae</name>
    <dbReference type="NCBI Taxonomy" id="1858794"/>
    <lineage>
        <taxon>Bacteria</taxon>
        <taxon>Bacillati</taxon>
        <taxon>Actinomycetota</taxon>
        <taxon>Actinomycetes</taxon>
        <taxon>Mycobacteriales</taxon>
        <taxon>Mycobacteriaceae</taxon>
        <taxon>Mycobacterium</taxon>
    </lineage>
</organism>
<evidence type="ECO:0000259" key="5">
    <source>
        <dbReference type="PROSITE" id="PS50921"/>
    </source>
</evidence>
<dbReference type="InterPro" id="IPR036388">
    <property type="entry name" value="WH-like_DNA-bd_sf"/>
</dbReference>
<proteinExistence type="predicted"/>
<sequence>MTTMTGDLDDSATPVDPATVFTALAEIVYQGSDLTEVYAAICVAATLMVPGCQHASLLLRRGEGYATAAASDAVARTIDKLELAVGDGPCLDAIEEDSAQIDTDLTVHSQWPALAARVVAETPVRGAMGFRLLVDGRKVGALNLFADAPNVFDKASAERAIILAAFATVAINAAARGEEAASLQRGLASNREIGKAIGMMMVLNDITEAEAFDLLRRTSQDTNIKVADIAAEIVRRRGRV</sequence>
<dbReference type="GO" id="GO:0016301">
    <property type="term" value="F:kinase activity"/>
    <property type="evidence" value="ECO:0007669"/>
    <property type="project" value="UniProtKB-KW"/>
</dbReference>
<keyword evidence="1" id="KW-0808">Transferase</keyword>
<keyword evidence="3" id="KW-0805">Transcription regulation</keyword>